<dbReference type="GO" id="GO:0016020">
    <property type="term" value="C:membrane"/>
    <property type="evidence" value="ECO:0000318"/>
    <property type="project" value="GO_Central"/>
</dbReference>
<dbReference type="GO" id="GO:0022857">
    <property type="term" value="F:transmembrane transporter activity"/>
    <property type="evidence" value="ECO:0000318"/>
    <property type="project" value="GO_Central"/>
</dbReference>
<feature type="transmembrane region" description="Helical" evidence="7">
    <location>
        <begin position="227"/>
        <end position="247"/>
    </location>
</feature>
<comment type="subcellular location">
    <subcellularLocation>
        <location evidence="1">Membrane</location>
        <topology evidence="1">Multi-pass membrane protein</topology>
    </subcellularLocation>
</comment>
<evidence type="ECO:0000313" key="9">
    <source>
        <dbReference type="Proteomes" id="UP000244005"/>
    </source>
</evidence>
<dbReference type="InterPro" id="IPR000109">
    <property type="entry name" value="POT_fam"/>
</dbReference>
<evidence type="ECO:0000256" key="2">
    <source>
        <dbReference type="ARBA" id="ARBA00005982"/>
    </source>
</evidence>
<evidence type="ECO:0000256" key="4">
    <source>
        <dbReference type="ARBA" id="ARBA00022989"/>
    </source>
</evidence>
<dbReference type="OrthoDB" id="8904098at2759"/>
<dbReference type="Gramene" id="Mp1g21610.1">
    <property type="protein sequence ID" value="Mp1g21610.1.cds"/>
    <property type="gene ID" value="Mp1g21610"/>
</dbReference>
<protein>
    <submittedName>
        <fullName evidence="8">Uncharacterized protein</fullName>
    </submittedName>
</protein>
<evidence type="ECO:0000256" key="1">
    <source>
        <dbReference type="ARBA" id="ARBA00004141"/>
    </source>
</evidence>
<dbReference type="CDD" id="cd17351">
    <property type="entry name" value="MFS_NPF"/>
    <property type="match status" value="1"/>
</dbReference>
<dbReference type="EMBL" id="KZ772673">
    <property type="protein sequence ID" value="PTQ50573.1"/>
    <property type="molecule type" value="Genomic_DNA"/>
</dbReference>
<keyword evidence="9" id="KW-1185">Reference proteome</keyword>
<feature type="transmembrane region" description="Helical" evidence="7">
    <location>
        <begin position="472"/>
        <end position="492"/>
    </location>
</feature>
<evidence type="ECO:0000256" key="3">
    <source>
        <dbReference type="ARBA" id="ARBA00022692"/>
    </source>
</evidence>
<feature type="transmembrane region" description="Helical" evidence="7">
    <location>
        <begin position="389"/>
        <end position="412"/>
    </location>
</feature>
<feature type="transmembrane region" description="Helical" evidence="7">
    <location>
        <begin position="556"/>
        <end position="574"/>
    </location>
</feature>
<keyword evidence="5 7" id="KW-0472">Membrane</keyword>
<dbReference type="OMA" id="QWAPLEC"/>
<evidence type="ECO:0000313" key="8">
    <source>
        <dbReference type="EMBL" id="PTQ50573.1"/>
    </source>
</evidence>
<proteinExistence type="inferred from homology"/>
<feature type="region of interest" description="Disordered" evidence="6">
    <location>
        <begin position="14"/>
        <end position="35"/>
    </location>
</feature>
<feature type="transmembrane region" description="Helical" evidence="7">
    <location>
        <begin position="424"/>
        <end position="445"/>
    </location>
</feature>
<dbReference type="GO" id="GO:0055085">
    <property type="term" value="P:transmembrane transport"/>
    <property type="evidence" value="ECO:0000318"/>
    <property type="project" value="GO_Central"/>
</dbReference>
<keyword evidence="3 7" id="KW-0812">Transmembrane</keyword>
<name>A0A2R6XWT9_MARPO</name>
<dbReference type="AlphaFoldDB" id="A0A2R6XWT9"/>
<evidence type="ECO:0000256" key="5">
    <source>
        <dbReference type="ARBA" id="ARBA00023136"/>
    </source>
</evidence>
<dbReference type="SUPFAM" id="SSF103473">
    <property type="entry name" value="MFS general substrate transporter"/>
    <property type="match status" value="1"/>
</dbReference>
<organism evidence="8 9">
    <name type="scientific">Marchantia polymorpha</name>
    <name type="common">Common liverwort</name>
    <name type="synonym">Marchantia aquatica</name>
    <dbReference type="NCBI Taxonomy" id="3197"/>
    <lineage>
        <taxon>Eukaryota</taxon>
        <taxon>Viridiplantae</taxon>
        <taxon>Streptophyta</taxon>
        <taxon>Embryophyta</taxon>
        <taxon>Marchantiophyta</taxon>
        <taxon>Marchantiopsida</taxon>
        <taxon>Marchantiidae</taxon>
        <taxon>Marchantiales</taxon>
        <taxon>Marchantiaceae</taxon>
        <taxon>Marchantia</taxon>
    </lineage>
</organism>
<feature type="transmembrane region" description="Helical" evidence="7">
    <location>
        <begin position="82"/>
        <end position="101"/>
    </location>
</feature>
<sequence length="619" mass="68379">MVFGKRIPSHPRDLQAVAGEQHSSSPSAPRGKKQRETGTWAAASFLYPITGAEFQAAISLTINLVPYLAGTMHHSISESTKITNNFTGTCYILTVVGGFFADSYLGTYWTIAGGSVITALGLGLLTFTAAYQGLRPAECTPTATTHCSGAGVRDMAPLYVALYTIALGTGAVRPNTAAIGADQFDGSSDIEKEQGVRFFVWFYFFTNLGLLVAFTLGVYIQDNVGRGWGYGFSLALYLVAVLTFFLGSSRFRHKPPSGSFLTRIAQVVVASLRKLRLTIPDDTSELYNAALPGSDYLHHTSSFRFLDRAAIISATDREELQACETPTRWRLCCVTQVEESKRILQMLPIWATTAVVSIVFSQLSTFTVSQGSTLDRRLGSHFTVPSPSLNSIVVLVTLITAPIYDAIFVPFVRRYTHHPYGFSTLQRLGASITFAIVAMAIAALVEGRRIQDVRRLHLQQTPLGTFVLPMKMWWLVPQYVVSAMMELTLFISQYQFFYHEASDGTRSIASSFTYSASAMGYYLSTVLVDVTNRATRHQKGGSWLTGNLNDGGLEKFYWLLAVVLACDLVVFLVCSRLYTYKYDWYHEDVQQMPDCNGDSDFEGALSSPRPDVARAWELQ</sequence>
<dbReference type="Proteomes" id="UP000244005">
    <property type="component" value="Unassembled WGS sequence"/>
</dbReference>
<gene>
    <name evidence="8" type="ORF">MARPO_0001s0496</name>
</gene>
<keyword evidence="4 7" id="KW-1133">Transmembrane helix</keyword>
<comment type="similarity">
    <text evidence="2">Belongs to the major facilitator superfamily. Proton-dependent oligopeptide transporter (POT/PTR) (TC 2.A.17) family.</text>
</comment>
<reference evidence="9" key="1">
    <citation type="journal article" date="2017" name="Cell">
        <title>Insights into land plant evolution garnered from the Marchantia polymorpha genome.</title>
        <authorList>
            <person name="Bowman J.L."/>
            <person name="Kohchi T."/>
            <person name="Yamato K.T."/>
            <person name="Jenkins J."/>
            <person name="Shu S."/>
            <person name="Ishizaki K."/>
            <person name="Yamaoka S."/>
            <person name="Nishihama R."/>
            <person name="Nakamura Y."/>
            <person name="Berger F."/>
            <person name="Adam C."/>
            <person name="Aki S.S."/>
            <person name="Althoff F."/>
            <person name="Araki T."/>
            <person name="Arteaga-Vazquez M.A."/>
            <person name="Balasubrmanian S."/>
            <person name="Barry K."/>
            <person name="Bauer D."/>
            <person name="Boehm C.R."/>
            <person name="Briginshaw L."/>
            <person name="Caballero-Perez J."/>
            <person name="Catarino B."/>
            <person name="Chen F."/>
            <person name="Chiyoda S."/>
            <person name="Chovatia M."/>
            <person name="Davies K.M."/>
            <person name="Delmans M."/>
            <person name="Demura T."/>
            <person name="Dierschke T."/>
            <person name="Dolan L."/>
            <person name="Dorantes-Acosta A.E."/>
            <person name="Eklund D.M."/>
            <person name="Florent S.N."/>
            <person name="Flores-Sandoval E."/>
            <person name="Fujiyama A."/>
            <person name="Fukuzawa H."/>
            <person name="Galik B."/>
            <person name="Grimanelli D."/>
            <person name="Grimwood J."/>
            <person name="Grossniklaus U."/>
            <person name="Hamada T."/>
            <person name="Haseloff J."/>
            <person name="Hetherington A.J."/>
            <person name="Higo A."/>
            <person name="Hirakawa Y."/>
            <person name="Hundley H.N."/>
            <person name="Ikeda Y."/>
            <person name="Inoue K."/>
            <person name="Inoue S.I."/>
            <person name="Ishida S."/>
            <person name="Jia Q."/>
            <person name="Kakita M."/>
            <person name="Kanazawa T."/>
            <person name="Kawai Y."/>
            <person name="Kawashima T."/>
            <person name="Kennedy M."/>
            <person name="Kinose K."/>
            <person name="Kinoshita T."/>
            <person name="Kohara Y."/>
            <person name="Koide E."/>
            <person name="Komatsu K."/>
            <person name="Kopischke S."/>
            <person name="Kubo M."/>
            <person name="Kyozuka J."/>
            <person name="Lagercrantz U."/>
            <person name="Lin S.S."/>
            <person name="Lindquist E."/>
            <person name="Lipzen A.M."/>
            <person name="Lu C.W."/>
            <person name="De Luna E."/>
            <person name="Martienssen R.A."/>
            <person name="Minamino N."/>
            <person name="Mizutani M."/>
            <person name="Mizutani M."/>
            <person name="Mochizuki N."/>
            <person name="Monte I."/>
            <person name="Mosher R."/>
            <person name="Nagasaki H."/>
            <person name="Nakagami H."/>
            <person name="Naramoto S."/>
            <person name="Nishitani K."/>
            <person name="Ohtani M."/>
            <person name="Okamoto T."/>
            <person name="Okumura M."/>
            <person name="Phillips J."/>
            <person name="Pollak B."/>
            <person name="Reinders A."/>
            <person name="Rovekamp M."/>
            <person name="Sano R."/>
            <person name="Sawa S."/>
            <person name="Schmid M.W."/>
            <person name="Shirakawa M."/>
            <person name="Solano R."/>
            <person name="Spunde A."/>
            <person name="Suetsugu N."/>
            <person name="Sugano S."/>
            <person name="Sugiyama A."/>
            <person name="Sun R."/>
            <person name="Suzuki Y."/>
            <person name="Takenaka M."/>
            <person name="Takezawa D."/>
            <person name="Tomogane H."/>
            <person name="Tsuzuki M."/>
            <person name="Ueda T."/>
            <person name="Umeda M."/>
            <person name="Ward J.M."/>
            <person name="Watanabe Y."/>
            <person name="Yazaki K."/>
            <person name="Yokoyama R."/>
            <person name="Yoshitake Y."/>
            <person name="Yotsui I."/>
            <person name="Zachgo S."/>
            <person name="Schmutz J."/>
        </authorList>
    </citation>
    <scope>NUCLEOTIDE SEQUENCE [LARGE SCALE GENOMIC DNA]</scope>
    <source>
        <strain evidence="9">Tak-1</strain>
    </source>
</reference>
<feature type="transmembrane region" description="Helical" evidence="7">
    <location>
        <begin position="198"/>
        <end position="221"/>
    </location>
</feature>
<dbReference type="PANTHER" id="PTHR11654">
    <property type="entry name" value="OLIGOPEPTIDE TRANSPORTER-RELATED"/>
    <property type="match status" value="1"/>
</dbReference>
<dbReference type="Gene3D" id="1.20.1250.20">
    <property type="entry name" value="MFS general substrate transporter like domains"/>
    <property type="match status" value="1"/>
</dbReference>
<evidence type="ECO:0000256" key="6">
    <source>
        <dbReference type="SAM" id="MobiDB-lite"/>
    </source>
</evidence>
<accession>A0A2R6XWT9</accession>
<evidence type="ECO:0000256" key="7">
    <source>
        <dbReference type="SAM" id="Phobius"/>
    </source>
</evidence>
<dbReference type="InterPro" id="IPR036259">
    <property type="entry name" value="MFS_trans_sf"/>
</dbReference>
<feature type="transmembrane region" description="Helical" evidence="7">
    <location>
        <begin position="107"/>
        <end position="127"/>
    </location>
</feature>
<dbReference type="Pfam" id="PF00854">
    <property type="entry name" value="PTR2"/>
    <property type="match status" value="1"/>
</dbReference>